<accession>A0A8X7UZW7</accession>
<feature type="region of interest" description="Disordered" evidence="1">
    <location>
        <begin position="116"/>
        <end position="167"/>
    </location>
</feature>
<sequence>MLDAFKGVDQFPQMKADSQVNEMEFTASKTRKALLFEEAADAVGANNLENLNAELKETQEEKEKEADTGMEEVVPNSEAFDTDGMVLEDGEFDDSDLLVDSDELQHWEQGEIADYQEELEGGDSNEEGILEETLEELNEEVKHEGVSLKKEPKKKAQKGSKRTAQTILSPRKKLLAKAVAKMGGKGMGQAKKFPPKVSKGAE</sequence>
<feature type="region of interest" description="Disordered" evidence="1">
    <location>
        <begin position="57"/>
        <end position="87"/>
    </location>
</feature>
<dbReference type="Proteomes" id="UP000886595">
    <property type="component" value="Unassembled WGS sequence"/>
</dbReference>
<feature type="region of interest" description="Disordered" evidence="1">
    <location>
        <begin position="180"/>
        <end position="202"/>
    </location>
</feature>
<keyword evidence="3" id="KW-1185">Reference proteome</keyword>
<protein>
    <submittedName>
        <fullName evidence="2">Uncharacterized protein</fullName>
    </submittedName>
</protein>
<dbReference type="EMBL" id="JAAMPC010000008">
    <property type="protein sequence ID" value="KAG2298320.1"/>
    <property type="molecule type" value="Genomic_DNA"/>
</dbReference>
<feature type="compositionally biased region" description="Basic and acidic residues" evidence="1">
    <location>
        <begin position="57"/>
        <end position="67"/>
    </location>
</feature>
<evidence type="ECO:0000313" key="3">
    <source>
        <dbReference type="Proteomes" id="UP000886595"/>
    </source>
</evidence>
<proteinExistence type="predicted"/>
<reference evidence="2 3" key="1">
    <citation type="submission" date="2020-02" db="EMBL/GenBank/DDBJ databases">
        <authorList>
            <person name="Ma Q."/>
            <person name="Huang Y."/>
            <person name="Song X."/>
            <person name="Pei D."/>
        </authorList>
    </citation>
    <scope>NUCLEOTIDE SEQUENCE [LARGE SCALE GENOMIC DNA]</scope>
    <source>
        <strain evidence="2">Sxm20200214</strain>
        <tissue evidence="2">Leaf</tissue>
    </source>
</reference>
<evidence type="ECO:0000313" key="2">
    <source>
        <dbReference type="EMBL" id="KAG2298320.1"/>
    </source>
</evidence>
<gene>
    <name evidence="2" type="ORF">Bca52824_034792</name>
</gene>
<name>A0A8X7UZW7_BRACI</name>
<feature type="compositionally biased region" description="Basic residues" evidence="1">
    <location>
        <begin position="151"/>
        <end position="161"/>
    </location>
</feature>
<feature type="compositionally biased region" description="Low complexity" evidence="1">
    <location>
        <begin position="180"/>
        <end position="192"/>
    </location>
</feature>
<organism evidence="2 3">
    <name type="scientific">Brassica carinata</name>
    <name type="common">Ethiopian mustard</name>
    <name type="synonym">Abyssinian cabbage</name>
    <dbReference type="NCBI Taxonomy" id="52824"/>
    <lineage>
        <taxon>Eukaryota</taxon>
        <taxon>Viridiplantae</taxon>
        <taxon>Streptophyta</taxon>
        <taxon>Embryophyta</taxon>
        <taxon>Tracheophyta</taxon>
        <taxon>Spermatophyta</taxon>
        <taxon>Magnoliopsida</taxon>
        <taxon>eudicotyledons</taxon>
        <taxon>Gunneridae</taxon>
        <taxon>Pentapetalae</taxon>
        <taxon>rosids</taxon>
        <taxon>malvids</taxon>
        <taxon>Brassicales</taxon>
        <taxon>Brassicaceae</taxon>
        <taxon>Brassiceae</taxon>
        <taxon>Brassica</taxon>
    </lineage>
</organism>
<evidence type="ECO:0000256" key="1">
    <source>
        <dbReference type="SAM" id="MobiDB-lite"/>
    </source>
</evidence>
<comment type="caution">
    <text evidence="2">The sequence shown here is derived from an EMBL/GenBank/DDBJ whole genome shotgun (WGS) entry which is preliminary data.</text>
</comment>
<feature type="compositionally biased region" description="Basic and acidic residues" evidence="1">
    <location>
        <begin position="139"/>
        <end position="150"/>
    </location>
</feature>
<feature type="compositionally biased region" description="Acidic residues" evidence="1">
    <location>
        <begin position="116"/>
        <end position="138"/>
    </location>
</feature>
<dbReference type="AlphaFoldDB" id="A0A8X7UZW7"/>